<dbReference type="RefSeq" id="WP_000498952.1">
    <property type="nucleotide sequence ID" value="NZ_CAWMSS010000002.1"/>
</dbReference>
<dbReference type="OrthoDB" id="5917852at2"/>
<comment type="caution">
    <text evidence="1">The sequence shown here is derived from an EMBL/GenBank/DDBJ whole genome shotgun (WGS) entry which is preliminary data.</text>
</comment>
<reference evidence="1" key="1">
    <citation type="submission" date="2017-12" db="EMBL/GenBank/DDBJ databases">
        <title>FDA dAtabase for Regulatory Grade micrObial Sequences (FDA-ARGOS): Supporting development and validation of Infectious Disease Dx tests.</title>
        <authorList>
            <person name="Hoffmann M."/>
            <person name="Allard M."/>
            <person name="Evans P."/>
            <person name="Brown E."/>
            <person name="Tallon L.J."/>
            <person name="Sadzewicz L."/>
            <person name="Sengamalay N."/>
            <person name="Ott S."/>
            <person name="Godinez A."/>
            <person name="Nagaraj S."/>
            <person name="Vavikolanu K."/>
            <person name="Aluvathingal J."/>
            <person name="Nadendla S."/>
            <person name="Hobson J."/>
            <person name="Sichtig H."/>
        </authorList>
    </citation>
    <scope>NUCLEOTIDE SEQUENCE [LARGE SCALE GENOMIC DNA]</scope>
    <source>
        <strain evidence="1">FDAARGOS_113</strain>
    </source>
</reference>
<name>A0A2J9VKL8_VIBMI</name>
<sequence length="70" mass="8177">MFWVTLIFTAVSLYMSYRAMNQSQPAQEFQQPQAPTVEQGKPIGVVFGRVRIKDAAVYWWGDMSYEEIRK</sequence>
<evidence type="ECO:0000313" key="2">
    <source>
        <dbReference type="Proteomes" id="UP000053748"/>
    </source>
</evidence>
<proteinExistence type="predicted"/>
<gene>
    <name evidence="1" type="ORF">AL544_005250</name>
</gene>
<protein>
    <submittedName>
        <fullName evidence="1">Uncharacterized protein</fullName>
    </submittedName>
</protein>
<organism evidence="1 2">
    <name type="scientific">Vibrio mimicus</name>
    <dbReference type="NCBI Taxonomy" id="674"/>
    <lineage>
        <taxon>Bacteria</taxon>
        <taxon>Pseudomonadati</taxon>
        <taxon>Pseudomonadota</taxon>
        <taxon>Gammaproteobacteria</taxon>
        <taxon>Vibrionales</taxon>
        <taxon>Vibrionaceae</taxon>
        <taxon>Vibrio</taxon>
    </lineage>
</organism>
<dbReference type="AlphaFoldDB" id="A0A2J9VKL8"/>
<dbReference type="Proteomes" id="UP000053748">
    <property type="component" value="Unassembled WGS sequence"/>
</dbReference>
<evidence type="ECO:0000313" key="1">
    <source>
        <dbReference type="EMBL" id="PNM64320.1"/>
    </source>
</evidence>
<keyword evidence="2" id="KW-1185">Reference proteome</keyword>
<dbReference type="EMBL" id="LOSJ02000001">
    <property type="protein sequence ID" value="PNM64320.1"/>
    <property type="molecule type" value="Genomic_DNA"/>
</dbReference>
<accession>A0A2J9VKL8</accession>